<dbReference type="Proteomes" id="UP000030752">
    <property type="component" value="Unassembled WGS sequence"/>
</dbReference>
<evidence type="ECO:0000259" key="1">
    <source>
        <dbReference type="Pfam" id="PF07883"/>
    </source>
</evidence>
<dbReference type="Pfam" id="PF07883">
    <property type="entry name" value="Cupin_2"/>
    <property type="match status" value="1"/>
</dbReference>
<dbReference type="SUPFAM" id="SSF51182">
    <property type="entry name" value="RmlC-like cupins"/>
    <property type="match status" value="1"/>
</dbReference>
<name>W2S365_CYPE1</name>
<dbReference type="InterPro" id="IPR047142">
    <property type="entry name" value="OryJ/VirC-like"/>
</dbReference>
<dbReference type="VEuPathDB" id="FungiDB:HMPREF1541_02208"/>
<reference evidence="2 3" key="1">
    <citation type="submission" date="2013-03" db="EMBL/GenBank/DDBJ databases">
        <title>The Genome Sequence of Phialophora europaea CBS 101466.</title>
        <authorList>
            <consortium name="The Broad Institute Genomics Platform"/>
            <person name="Cuomo C."/>
            <person name="de Hoog S."/>
            <person name="Gorbushina A."/>
            <person name="Walker B."/>
            <person name="Young S.K."/>
            <person name="Zeng Q."/>
            <person name="Gargeya S."/>
            <person name="Fitzgerald M."/>
            <person name="Haas B."/>
            <person name="Abouelleil A."/>
            <person name="Allen A.W."/>
            <person name="Alvarado L."/>
            <person name="Arachchi H.M."/>
            <person name="Berlin A.M."/>
            <person name="Chapman S.B."/>
            <person name="Gainer-Dewar J."/>
            <person name="Goldberg J."/>
            <person name="Griggs A."/>
            <person name="Gujja S."/>
            <person name="Hansen M."/>
            <person name="Howarth C."/>
            <person name="Imamovic A."/>
            <person name="Ireland A."/>
            <person name="Larimer J."/>
            <person name="McCowan C."/>
            <person name="Murphy C."/>
            <person name="Pearson M."/>
            <person name="Poon T.W."/>
            <person name="Priest M."/>
            <person name="Roberts A."/>
            <person name="Saif S."/>
            <person name="Shea T."/>
            <person name="Sisk P."/>
            <person name="Sykes S."/>
            <person name="Wortman J."/>
            <person name="Nusbaum C."/>
            <person name="Birren B."/>
        </authorList>
    </citation>
    <scope>NUCLEOTIDE SEQUENCE [LARGE SCALE GENOMIC DNA]</scope>
    <source>
        <strain evidence="2 3">CBS 101466</strain>
    </source>
</reference>
<dbReference type="InterPro" id="IPR014710">
    <property type="entry name" value="RmlC-like_jellyroll"/>
</dbReference>
<evidence type="ECO:0000313" key="3">
    <source>
        <dbReference type="Proteomes" id="UP000030752"/>
    </source>
</evidence>
<accession>W2S365</accession>
<sequence length="178" mass="19666">MSQDEQLYPHPRRIVTGHDSTGNSIVVSDSQIPCLPTPVKCNFAVLYETFQFPASNNEPWEDPAARKTASLANDKGVVLRVVDFPPRTETLYHRTISLDFGILFEGEIDCHLDNGVVIHMKAGDVCVQRGTIHGWTNPHDKPARVYFVLTASKPVEIDGKPLDNAGFKHDEVASGGKE</sequence>
<protein>
    <recommendedName>
        <fullName evidence="1">Cupin type-2 domain-containing protein</fullName>
    </recommendedName>
</protein>
<dbReference type="CDD" id="cd02231">
    <property type="entry name" value="cupin_BLL6423-like"/>
    <property type="match status" value="1"/>
</dbReference>
<feature type="domain" description="Cupin type-2" evidence="1">
    <location>
        <begin position="81"/>
        <end position="148"/>
    </location>
</feature>
<dbReference type="eggNOG" id="ENOG502S6JD">
    <property type="taxonomic scope" value="Eukaryota"/>
</dbReference>
<dbReference type="STRING" id="1220924.W2S365"/>
<keyword evidence="3" id="KW-1185">Reference proteome</keyword>
<dbReference type="InParanoid" id="W2S365"/>
<dbReference type="RefSeq" id="XP_008714786.1">
    <property type="nucleotide sequence ID" value="XM_008716564.1"/>
</dbReference>
<dbReference type="PANTHER" id="PTHR36156:SF2">
    <property type="entry name" value="CUPIN TYPE-2 DOMAIN-CONTAINING PROTEIN"/>
    <property type="match status" value="1"/>
</dbReference>
<dbReference type="Gene3D" id="2.60.120.10">
    <property type="entry name" value="Jelly Rolls"/>
    <property type="match status" value="1"/>
</dbReference>
<evidence type="ECO:0000313" key="2">
    <source>
        <dbReference type="EMBL" id="ETN43050.1"/>
    </source>
</evidence>
<dbReference type="AlphaFoldDB" id="W2S365"/>
<dbReference type="InterPro" id="IPR013096">
    <property type="entry name" value="Cupin_2"/>
</dbReference>
<dbReference type="EMBL" id="KB822718">
    <property type="protein sequence ID" value="ETN43050.1"/>
    <property type="molecule type" value="Genomic_DNA"/>
</dbReference>
<dbReference type="InterPro" id="IPR011051">
    <property type="entry name" value="RmlC_Cupin_sf"/>
</dbReference>
<organism evidence="2 3">
    <name type="scientific">Cyphellophora europaea (strain CBS 101466)</name>
    <name type="common">Phialophora europaea</name>
    <dbReference type="NCBI Taxonomy" id="1220924"/>
    <lineage>
        <taxon>Eukaryota</taxon>
        <taxon>Fungi</taxon>
        <taxon>Dikarya</taxon>
        <taxon>Ascomycota</taxon>
        <taxon>Pezizomycotina</taxon>
        <taxon>Eurotiomycetes</taxon>
        <taxon>Chaetothyriomycetidae</taxon>
        <taxon>Chaetothyriales</taxon>
        <taxon>Cyphellophoraceae</taxon>
        <taxon>Cyphellophora</taxon>
    </lineage>
</organism>
<gene>
    <name evidence="2" type="ORF">HMPREF1541_02208</name>
</gene>
<dbReference type="HOGENOM" id="CLU_096188_0_1_1"/>
<dbReference type="PANTHER" id="PTHR36156">
    <property type="entry name" value="SLR2101 PROTEIN"/>
    <property type="match status" value="1"/>
</dbReference>
<dbReference type="GeneID" id="19969547"/>
<dbReference type="OrthoDB" id="5840532at2759"/>
<proteinExistence type="predicted"/>